<evidence type="ECO:0000313" key="2">
    <source>
        <dbReference type="EMBL" id="QDH70046.1"/>
    </source>
</evidence>
<name>A0A514BRP4_9GAMM</name>
<feature type="signal peptide" evidence="1">
    <location>
        <begin position="1"/>
        <end position="30"/>
    </location>
</feature>
<dbReference type="AlphaFoldDB" id="A0A514BRP4"/>
<dbReference type="OrthoDB" id="9146719at2"/>
<proteinExistence type="predicted"/>
<keyword evidence="3" id="KW-1185">Reference proteome</keyword>
<feature type="chain" id="PRO_5021739055" evidence="1">
    <location>
        <begin position="31"/>
        <end position="744"/>
    </location>
</feature>
<dbReference type="Pfam" id="PF11854">
    <property type="entry name" value="MtrB_PioB"/>
    <property type="match status" value="1"/>
</dbReference>
<reference evidence="2 3" key="1">
    <citation type="submission" date="2019-06" db="EMBL/GenBank/DDBJ databases">
        <title>Lysobacter alkalisoli sp. nov. isolated from saline-alkali soil.</title>
        <authorList>
            <person name="Sun J.-Q."/>
            <person name="Xu L."/>
        </authorList>
    </citation>
    <scope>NUCLEOTIDE SEQUENCE [LARGE SCALE GENOMIC DNA]</scope>
    <source>
        <strain evidence="2 3">SJ-36</strain>
    </source>
</reference>
<dbReference type="SUPFAM" id="SSF56935">
    <property type="entry name" value="Porins"/>
    <property type="match status" value="2"/>
</dbReference>
<evidence type="ECO:0000313" key="3">
    <source>
        <dbReference type="Proteomes" id="UP000317199"/>
    </source>
</evidence>
<protein>
    <submittedName>
        <fullName evidence="2">MtrB/PioB family decaheme-associated outer membrane protein</fullName>
    </submittedName>
</protein>
<keyword evidence="1" id="KW-0732">Signal</keyword>
<sequence>MGRILRLRRRPQQWLPLVACPFLLATGAMAQETPTGGEAYCHETELMFGHLGSDDFRFGRYAGEGGGMFAALDIDACRRLHPGADGAEYWFLRGRDLGLATHTLAVGGGEQGRFNIEAEARRLASPRVSGWTPLLEQGSDGARLPPDWVAGTSTVDMPGLRLPELGEVDLESIRRQRMVGLAFAMPRNWRIETRYRHESRQGRRGFGGVIGSTGGNARAIVLPESIDHLTRQADTTLSYAGERLQLRIGHHLSQFDNGHSTLRWQNPFAGVAGWAPSASHPSGFGQAQPAPDNRFQQFSLAGAYSRSAAFQINADLAFGRMTQDQPFLPYTIDPVLAAEITQPLPRASLDGRIDTTVAHLRLSGRPHPHWRWSATYRLDDRDNKTASDEYVVIGGDSQQQNATPASGQRRYNLPYGIREQTLSADTGYRPTRRFDLGLGFEHRQTDRTWSSRADSDETRLKFALRSHFGEMFAGGVRVDGSRRSGSTYVGNRAFLASHSQAYVETVAGGFENLPALRQYHLADRDRRQVQLFATLTPTAALSIGLEYGSTHDDYRRSELGLRRSRIDNVGLGVDYASMSGWSLHGYAERARFSFDQAGHSFRGGGARLDEAADPDRDWFAQHRDRADSIGFGISRELFEGRLKLRADYSHVRSTGAADVTAGAALEVGPLPETVARLQRLDLLADIRLRDHVNLRLRYGMESFRSTDWAFDGVGPDTLAGVILLGEQSPDYRADAVMMSMHWRF</sequence>
<gene>
    <name evidence="2" type="ORF">FKV23_08000</name>
</gene>
<dbReference type="Proteomes" id="UP000317199">
    <property type="component" value="Chromosome"/>
</dbReference>
<accession>A0A514BRP4</accession>
<dbReference type="KEGG" id="lyj:FKV23_08000"/>
<dbReference type="EMBL" id="CP041242">
    <property type="protein sequence ID" value="QDH70046.1"/>
    <property type="molecule type" value="Genomic_DNA"/>
</dbReference>
<dbReference type="NCBIfam" id="TIGR03509">
    <property type="entry name" value="OMP_MtrB_PioB"/>
    <property type="match status" value="1"/>
</dbReference>
<evidence type="ECO:0000256" key="1">
    <source>
        <dbReference type="SAM" id="SignalP"/>
    </source>
</evidence>
<organism evidence="2 3">
    <name type="scientific">Marilutibacter alkalisoli</name>
    <dbReference type="NCBI Taxonomy" id="2591633"/>
    <lineage>
        <taxon>Bacteria</taxon>
        <taxon>Pseudomonadati</taxon>
        <taxon>Pseudomonadota</taxon>
        <taxon>Gammaproteobacteria</taxon>
        <taxon>Lysobacterales</taxon>
        <taxon>Lysobacteraceae</taxon>
        <taxon>Marilutibacter</taxon>
    </lineage>
</organism>
<dbReference type="InterPro" id="IPR020016">
    <property type="entry name" value="Decahaem-assoc_OM_MtrB/PioB"/>
</dbReference>